<dbReference type="Proteomes" id="UP000294155">
    <property type="component" value="Unassembled WGS sequence"/>
</dbReference>
<sequence>MDSALAVALFFPCLFSALVTAYIAHMNDRSLTRWLLFGFCVPFVAIFVAMVVTYLDQKRAAGPAAETPEENENP</sequence>
<keyword evidence="3" id="KW-1185">Reference proteome</keyword>
<dbReference type="EMBL" id="SEWE01000043">
    <property type="protein sequence ID" value="RYU77798.1"/>
    <property type="molecule type" value="Genomic_DNA"/>
</dbReference>
<protein>
    <submittedName>
        <fullName evidence="2">Uncharacterized protein</fullName>
    </submittedName>
</protein>
<gene>
    <name evidence="2" type="ORF">EWM57_16865</name>
</gene>
<evidence type="ECO:0000313" key="3">
    <source>
        <dbReference type="Proteomes" id="UP000294155"/>
    </source>
</evidence>
<dbReference type="RefSeq" id="WP_129922325.1">
    <property type="nucleotide sequence ID" value="NZ_SEWE01000043.1"/>
</dbReference>
<dbReference type="AlphaFoldDB" id="A0A4Q5L840"/>
<reference evidence="2 3" key="1">
    <citation type="submission" date="2019-02" db="EMBL/GenBank/DDBJ databases">
        <title>Bacterial novel species isolated from soil.</title>
        <authorList>
            <person name="Jung H.-Y."/>
        </authorList>
    </citation>
    <scope>NUCLEOTIDE SEQUENCE [LARGE SCALE GENOMIC DNA]</scope>
    <source>
        <strain evidence="2 3">1-3-3-3</strain>
    </source>
</reference>
<accession>A0A4Q5L840</accession>
<keyword evidence="1" id="KW-1133">Transmembrane helix</keyword>
<keyword evidence="1" id="KW-0812">Transmembrane</keyword>
<evidence type="ECO:0000256" key="1">
    <source>
        <dbReference type="SAM" id="Phobius"/>
    </source>
</evidence>
<dbReference type="OrthoDB" id="886121at2"/>
<evidence type="ECO:0000313" key="2">
    <source>
        <dbReference type="EMBL" id="RYU77798.1"/>
    </source>
</evidence>
<keyword evidence="1" id="KW-0472">Membrane</keyword>
<comment type="caution">
    <text evidence="2">The sequence shown here is derived from an EMBL/GenBank/DDBJ whole genome shotgun (WGS) entry which is preliminary data.</text>
</comment>
<name>A0A4Q5L840_9BACT</name>
<feature type="transmembrane region" description="Helical" evidence="1">
    <location>
        <begin position="31"/>
        <end position="55"/>
    </location>
</feature>
<organism evidence="2 3">
    <name type="scientific">Hymenobacter persicinus</name>
    <dbReference type="NCBI Taxonomy" id="2025506"/>
    <lineage>
        <taxon>Bacteria</taxon>
        <taxon>Pseudomonadati</taxon>
        <taxon>Bacteroidota</taxon>
        <taxon>Cytophagia</taxon>
        <taxon>Cytophagales</taxon>
        <taxon>Hymenobacteraceae</taxon>
        <taxon>Hymenobacter</taxon>
    </lineage>
</organism>
<proteinExistence type="predicted"/>